<protein>
    <submittedName>
        <fullName evidence="1">Uncharacterized protein</fullName>
    </submittedName>
</protein>
<comment type="caution">
    <text evidence="1">The sequence shown here is derived from an EMBL/GenBank/DDBJ whole genome shotgun (WGS) entry which is preliminary data.</text>
</comment>
<evidence type="ECO:0000313" key="1">
    <source>
        <dbReference type="EMBL" id="GFO09901.1"/>
    </source>
</evidence>
<dbReference type="EMBL" id="BLXT01004129">
    <property type="protein sequence ID" value="GFO09901.1"/>
    <property type="molecule type" value="Genomic_DNA"/>
</dbReference>
<evidence type="ECO:0000313" key="2">
    <source>
        <dbReference type="Proteomes" id="UP000735302"/>
    </source>
</evidence>
<gene>
    <name evidence="1" type="ORF">PoB_003640600</name>
</gene>
<organism evidence="1 2">
    <name type="scientific">Plakobranchus ocellatus</name>
    <dbReference type="NCBI Taxonomy" id="259542"/>
    <lineage>
        <taxon>Eukaryota</taxon>
        <taxon>Metazoa</taxon>
        <taxon>Spiralia</taxon>
        <taxon>Lophotrochozoa</taxon>
        <taxon>Mollusca</taxon>
        <taxon>Gastropoda</taxon>
        <taxon>Heterobranchia</taxon>
        <taxon>Euthyneura</taxon>
        <taxon>Panpulmonata</taxon>
        <taxon>Sacoglossa</taxon>
        <taxon>Placobranchoidea</taxon>
        <taxon>Plakobranchidae</taxon>
        <taxon>Plakobranchus</taxon>
    </lineage>
</organism>
<name>A0AAV4ATL4_9GAST</name>
<keyword evidence="2" id="KW-1185">Reference proteome</keyword>
<dbReference type="AlphaFoldDB" id="A0AAV4ATL4"/>
<accession>A0AAV4ATL4</accession>
<dbReference type="Proteomes" id="UP000735302">
    <property type="component" value="Unassembled WGS sequence"/>
</dbReference>
<proteinExistence type="predicted"/>
<sequence length="119" mass="13488">MLKLIFTSQIVCGCPHGGNLTYLRKARAGGVGGEMSGKPSLKSAEFFPSRRCEFEHTTDALACRRPKSFTTHWSDKTIAQSRSFNSSRLFQLHRLKSCIRPKQQQQQQKKGNFILQISQ</sequence>
<reference evidence="1 2" key="1">
    <citation type="journal article" date="2021" name="Elife">
        <title>Chloroplast acquisition without the gene transfer in kleptoplastic sea slugs, Plakobranchus ocellatus.</title>
        <authorList>
            <person name="Maeda T."/>
            <person name="Takahashi S."/>
            <person name="Yoshida T."/>
            <person name="Shimamura S."/>
            <person name="Takaki Y."/>
            <person name="Nagai Y."/>
            <person name="Toyoda A."/>
            <person name="Suzuki Y."/>
            <person name="Arimoto A."/>
            <person name="Ishii H."/>
            <person name="Satoh N."/>
            <person name="Nishiyama T."/>
            <person name="Hasebe M."/>
            <person name="Maruyama T."/>
            <person name="Minagawa J."/>
            <person name="Obokata J."/>
            <person name="Shigenobu S."/>
        </authorList>
    </citation>
    <scope>NUCLEOTIDE SEQUENCE [LARGE SCALE GENOMIC DNA]</scope>
</reference>